<dbReference type="InterPro" id="IPR011990">
    <property type="entry name" value="TPR-like_helical_dom_sf"/>
</dbReference>
<protein>
    <recommendedName>
        <fullName evidence="3">Tetratricopeptide repeat protein</fullName>
    </recommendedName>
</protein>
<dbReference type="RefSeq" id="WP_270159156.1">
    <property type="nucleotide sequence ID" value="NZ_JAPNNL010000215.1"/>
</dbReference>
<dbReference type="EMBL" id="JAPNNL010000215">
    <property type="protein sequence ID" value="MDA0638225.1"/>
    <property type="molecule type" value="Genomic_DNA"/>
</dbReference>
<comment type="caution">
    <text evidence="1">The sequence shown here is derived from an EMBL/GenBank/DDBJ whole genome shotgun (WGS) entry which is preliminary data.</text>
</comment>
<evidence type="ECO:0000313" key="1">
    <source>
        <dbReference type="EMBL" id="MDA0638225.1"/>
    </source>
</evidence>
<name>A0ABT4SMR0_9ACTN</name>
<evidence type="ECO:0008006" key="3">
    <source>
        <dbReference type="Google" id="ProtNLM"/>
    </source>
</evidence>
<gene>
    <name evidence="1" type="ORF">OUY22_32870</name>
</gene>
<reference evidence="1" key="1">
    <citation type="submission" date="2022-11" db="EMBL/GenBank/DDBJ databases">
        <title>Nonomuraea corallina sp. nov., a new species of the genus Nonomuraea isolated from sea side sediment in Thai sea.</title>
        <authorList>
            <person name="Ngamcharungchit C."/>
            <person name="Matsumoto A."/>
            <person name="Suriyachadkun C."/>
            <person name="Panbangred W."/>
            <person name="Inahashi Y."/>
            <person name="Intra B."/>
        </authorList>
    </citation>
    <scope>NUCLEOTIDE SEQUENCE</scope>
    <source>
        <strain evidence="1">MCN248</strain>
    </source>
</reference>
<evidence type="ECO:0000313" key="2">
    <source>
        <dbReference type="Proteomes" id="UP001144036"/>
    </source>
</evidence>
<organism evidence="1 2">
    <name type="scientific">Nonomuraea corallina</name>
    <dbReference type="NCBI Taxonomy" id="2989783"/>
    <lineage>
        <taxon>Bacteria</taxon>
        <taxon>Bacillati</taxon>
        <taxon>Actinomycetota</taxon>
        <taxon>Actinomycetes</taxon>
        <taxon>Streptosporangiales</taxon>
        <taxon>Streptosporangiaceae</taxon>
        <taxon>Nonomuraea</taxon>
    </lineage>
</organism>
<keyword evidence="2" id="KW-1185">Reference proteome</keyword>
<accession>A0ABT4SMR0</accession>
<proteinExistence type="predicted"/>
<dbReference type="Gene3D" id="1.25.40.10">
    <property type="entry name" value="Tetratricopeptide repeat domain"/>
    <property type="match status" value="1"/>
</dbReference>
<sequence length="133" mass="14231">MARNGSDDALRRGTTRADAVEGLLAYAATRRARAALREVDRAVEMSRELAAERPEHTALLIRALLMRARLHLGRDRPGDALPAAEEAVALARRDGGAPLALSLTALASAYECLQRYSEAAEASAEAARVTEHG</sequence>
<dbReference type="Proteomes" id="UP001144036">
    <property type="component" value="Unassembled WGS sequence"/>
</dbReference>
<dbReference type="SUPFAM" id="SSF48452">
    <property type="entry name" value="TPR-like"/>
    <property type="match status" value="1"/>
</dbReference>